<name>A0AAD5KB14_9FUNG</name>
<reference evidence="1" key="1">
    <citation type="journal article" date="2022" name="IScience">
        <title>Evolution of zygomycete secretomes and the origins of terrestrial fungal ecologies.</title>
        <authorList>
            <person name="Chang Y."/>
            <person name="Wang Y."/>
            <person name="Mondo S."/>
            <person name="Ahrendt S."/>
            <person name="Andreopoulos W."/>
            <person name="Barry K."/>
            <person name="Beard J."/>
            <person name="Benny G.L."/>
            <person name="Blankenship S."/>
            <person name="Bonito G."/>
            <person name="Cuomo C."/>
            <person name="Desiro A."/>
            <person name="Gervers K.A."/>
            <person name="Hundley H."/>
            <person name="Kuo A."/>
            <person name="LaButti K."/>
            <person name="Lang B.F."/>
            <person name="Lipzen A."/>
            <person name="O'Donnell K."/>
            <person name="Pangilinan J."/>
            <person name="Reynolds N."/>
            <person name="Sandor L."/>
            <person name="Smith M.E."/>
            <person name="Tsang A."/>
            <person name="Grigoriev I.V."/>
            <person name="Stajich J.E."/>
            <person name="Spatafora J.W."/>
        </authorList>
    </citation>
    <scope>NUCLEOTIDE SEQUENCE</scope>
    <source>
        <strain evidence="1">RSA 2281</strain>
    </source>
</reference>
<sequence length="86" mass="9983">MSCQSIEKSALCRFLDNNSAGLKSLSLTLYTKEFVDNDHNMIPLGKMKHLQILHLWIDDSDDYERDVINSKAPFFLAQEFHHLSWA</sequence>
<comment type="caution">
    <text evidence="1">The sequence shown here is derived from an EMBL/GenBank/DDBJ whole genome shotgun (WGS) entry which is preliminary data.</text>
</comment>
<dbReference type="Proteomes" id="UP001209540">
    <property type="component" value="Unassembled WGS sequence"/>
</dbReference>
<keyword evidence="2" id="KW-1185">Reference proteome</keyword>
<evidence type="ECO:0000313" key="2">
    <source>
        <dbReference type="Proteomes" id="UP001209540"/>
    </source>
</evidence>
<accession>A0AAD5KB14</accession>
<proteinExistence type="predicted"/>
<gene>
    <name evidence="1" type="ORF">BDA99DRAFT_509003</name>
</gene>
<evidence type="ECO:0000313" key="1">
    <source>
        <dbReference type="EMBL" id="KAI9264319.1"/>
    </source>
</evidence>
<dbReference type="EMBL" id="JAIXMP010000012">
    <property type="protein sequence ID" value="KAI9264319.1"/>
    <property type="molecule type" value="Genomic_DNA"/>
</dbReference>
<organism evidence="1 2">
    <name type="scientific">Phascolomyces articulosus</name>
    <dbReference type="NCBI Taxonomy" id="60185"/>
    <lineage>
        <taxon>Eukaryota</taxon>
        <taxon>Fungi</taxon>
        <taxon>Fungi incertae sedis</taxon>
        <taxon>Mucoromycota</taxon>
        <taxon>Mucoromycotina</taxon>
        <taxon>Mucoromycetes</taxon>
        <taxon>Mucorales</taxon>
        <taxon>Lichtheimiaceae</taxon>
        <taxon>Phascolomyces</taxon>
    </lineage>
</organism>
<dbReference type="AlphaFoldDB" id="A0AAD5KB14"/>
<reference evidence="1" key="2">
    <citation type="submission" date="2023-02" db="EMBL/GenBank/DDBJ databases">
        <authorList>
            <consortium name="DOE Joint Genome Institute"/>
            <person name="Mondo S.J."/>
            <person name="Chang Y."/>
            <person name="Wang Y."/>
            <person name="Ahrendt S."/>
            <person name="Andreopoulos W."/>
            <person name="Barry K."/>
            <person name="Beard J."/>
            <person name="Benny G.L."/>
            <person name="Blankenship S."/>
            <person name="Bonito G."/>
            <person name="Cuomo C."/>
            <person name="Desiro A."/>
            <person name="Gervers K.A."/>
            <person name="Hundley H."/>
            <person name="Kuo A."/>
            <person name="LaButti K."/>
            <person name="Lang B.F."/>
            <person name="Lipzen A."/>
            <person name="O'Donnell K."/>
            <person name="Pangilinan J."/>
            <person name="Reynolds N."/>
            <person name="Sandor L."/>
            <person name="Smith M.W."/>
            <person name="Tsang A."/>
            <person name="Grigoriev I.V."/>
            <person name="Stajich J.E."/>
            <person name="Spatafora J.W."/>
        </authorList>
    </citation>
    <scope>NUCLEOTIDE SEQUENCE</scope>
    <source>
        <strain evidence="1">RSA 2281</strain>
    </source>
</reference>
<protein>
    <submittedName>
        <fullName evidence="1">Uncharacterized protein</fullName>
    </submittedName>
</protein>